<gene>
    <name evidence="2" type="ORF">METZ01_LOCUS430775</name>
</gene>
<feature type="compositionally biased region" description="Basic and acidic residues" evidence="1">
    <location>
        <begin position="1"/>
        <end position="18"/>
    </location>
</feature>
<protein>
    <submittedName>
        <fullName evidence="2">Uncharacterized protein</fullName>
    </submittedName>
</protein>
<dbReference type="AlphaFoldDB" id="A0A382Y542"/>
<name>A0A382Y542_9ZZZZ</name>
<evidence type="ECO:0000313" key="2">
    <source>
        <dbReference type="EMBL" id="SVD77921.1"/>
    </source>
</evidence>
<evidence type="ECO:0000256" key="1">
    <source>
        <dbReference type="SAM" id="MobiDB-lite"/>
    </source>
</evidence>
<feature type="non-terminal residue" evidence="2">
    <location>
        <position position="1"/>
    </location>
</feature>
<dbReference type="EMBL" id="UINC01172709">
    <property type="protein sequence ID" value="SVD77921.1"/>
    <property type="molecule type" value="Genomic_DNA"/>
</dbReference>
<feature type="compositionally biased region" description="Polar residues" evidence="1">
    <location>
        <begin position="20"/>
        <end position="30"/>
    </location>
</feature>
<organism evidence="2">
    <name type="scientific">marine metagenome</name>
    <dbReference type="NCBI Taxonomy" id="408172"/>
    <lineage>
        <taxon>unclassified sequences</taxon>
        <taxon>metagenomes</taxon>
        <taxon>ecological metagenomes</taxon>
    </lineage>
</organism>
<proteinExistence type="predicted"/>
<accession>A0A382Y542</accession>
<reference evidence="2" key="1">
    <citation type="submission" date="2018-05" db="EMBL/GenBank/DDBJ databases">
        <authorList>
            <person name="Lanie J.A."/>
            <person name="Ng W.-L."/>
            <person name="Kazmierczak K.M."/>
            <person name="Andrzejewski T.M."/>
            <person name="Davidsen T.M."/>
            <person name="Wayne K.J."/>
            <person name="Tettelin H."/>
            <person name="Glass J.I."/>
            <person name="Rusch D."/>
            <person name="Podicherti R."/>
            <person name="Tsui H.-C.T."/>
            <person name="Winkler M.E."/>
        </authorList>
    </citation>
    <scope>NUCLEOTIDE SEQUENCE</scope>
</reference>
<sequence length="67" mass="7538">YNEIDKRMKDTFPHRFDKVSPTQSVSSVNRTGGPGRRKGTVRLTPSQVAISKKLGVPLSEYAKYVKE</sequence>
<feature type="region of interest" description="Disordered" evidence="1">
    <location>
        <begin position="1"/>
        <end position="41"/>
    </location>
</feature>